<evidence type="ECO:0000256" key="3">
    <source>
        <dbReference type="ARBA" id="ARBA00022771"/>
    </source>
</evidence>
<reference evidence="9" key="1">
    <citation type="submission" date="2025-08" db="UniProtKB">
        <authorList>
            <consortium name="Ensembl"/>
        </authorList>
    </citation>
    <scope>IDENTIFICATION</scope>
</reference>
<dbReference type="Pfam" id="PF12796">
    <property type="entry name" value="Ank_2"/>
    <property type="match status" value="1"/>
</dbReference>
<dbReference type="Pfam" id="PF01753">
    <property type="entry name" value="zf-MYND"/>
    <property type="match status" value="1"/>
</dbReference>
<keyword evidence="4" id="KW-0862">Zinc</keyword>
<dbReference type="PROSITE" id="PS50297">
    <property type="entry name" value="ANK_REP_REGION"/>
    <property type="match status" value="2"/>
</dbReference>
<accession>A0A8C4ZAF7</accession>
<dbReference type="SUPFAM" id="SSF82185">
    <property type="entry name" value="Histone H3 K4-specific methyltransferase SET7/9 N-terminal domain"/>
    <property type="match status" value="1"/>
</dbReference>
<dbReference type="Ensembl" id="ENSGMOT00000009622.2">
    <property type="protein sequence ID" value="ENSGMOP00000009369.2"/>
    <property type="gene ID" value="ENSGMOG00000008740.2"/>
</dbReference>
<dbReference type="SUPFAM" id="SSF144232">
    <property type="entry name" value="HIT/MYND zinc finger-like"/>
    <property type="match status" value="1"/>
</dbReference>
<keyword evidence="1" id="KW-0479">Metal-binding</keyword>
<feature type="repeat" description="ANK" evidence="5">
    <location>
        <begin position="306"/>
        <end position="338"/>
    </location>
</feature>
<dbReference type="Gene3D" id="2.20.110.10">
    <property type="entry name" value="Histone H3 K4-specific methyltransferase SET7/9 N-terminal domain"/>
    <property type="match status" value="1"/>
</dbReference>
<dbReference type="InterPro" id="IPR036770">
    <property type="entry name" value="Ankyrin_rpt-contain_sf"/>
</dbReference>
<dbReference type="PROSITE" id="PS50088">
    <property type="entry name" value="ANK_REPEAT"/>
    <property type="match status" value="3"/>
</dbReference>
<dbReference type="PANTHER" id="PTHR15897">
    <property type="entry name" value="ANKYRIN REPEAT AND MYND DOMAIN PROTEIN 1"/>
    <property type="match status" value="1"/>
</dbReference>
<evidence type="ECO:0000313" key="9">
    <source>
        <dbReference type="Ensembl" id="ENSGMOP00000009369.2"/>
    </source>
</evidence>
<dbReference type="InterPro" id="IPR003409">
    <property type="entry name" value="MORN"/>
</dbReference>
<feature type="domain" description="MYND-type" evidence="8">
    <location>
        <begin position="813"/>
        <end position="853"/>
    </location>
</feature>
<dbReference type="GeneTree" id="ENSGT00460000041630"/>
<feature type="repeat" description="ANK" evidence="5">
    <location>
        <begin position="641"/>
        <end position="669"/>
    </location>
</feature>
<dbReference type="Pfam" id="PF02493">
    <property type="entry name" value="MORN"/>
    <property type="match status" value="3"/>
</dbReference>
<dbReference type="PROSITE" id="PS50865">
    <property type="entry name" value="ZF_MYND_2"/>
    <property type="match status" value="1"/>
</dbReference>
<organism evidence="9 10">
    <name type="scientific">Gadus morhua</name>
    <name type="common">Atlantic cod</name>
    <dbReference type="NCBI Taxonomy" id="8049"/>
    <lineage>
        <taxon>Eukaryota</taxon>
        <taxon>Metazoa</taxon>
        <taxon>Chordata</taxon>
        <taxon>Craniata</taxon>
        <taxon>Vertebrata</taxon>
        <taxon>Euteleostomi</taxon>
        <taxon>Actinopterygii</taxon>
        <taxon>Neopterygii</taxon>
        <taxon>Teleostei</taxon>
        <taxon>Neoteleostei</taxon>
        <taxon>Acanthomorphata</taxon>
        <taxon>Zeiogadaria</taxon>
        <taxon>Gadariae</taxon>
        <taxon>Gadiformes</taxon>
        <taxon>Gadoidei</taxon>
        <taxon>Gadidae</taxon>
        <taxon>Gadus</taxon>
    </lineage>
</organism>
<dbReference type="AlphaFoldDB" id="A0A8C4ZAF7"/>
<evidence type="ECO:0000256" key="6">
    <source>
        <dbReference type="PROSITE-ProRule" id="PRU00134"/>
    </source>
</evidence>
<dbReference type="SMART" id="SM00248">
    <property type="entry name" value="ANK"/>
    <property type="match status" value="6"/>
</dbReference>
<dbReference type="Gene3D" id="6.10.140.2220">
    <property type="match status" value="1"/>
</dbReference>
<feature type="region of interest" description="Disordered" evidence="7">
    <location>
        <begin position="580"/>
        <end position="607"/>
    </location>
</feature>
<dbReference type="PANTHER" id="PTHR15897:SF2">
    <property type="entry name" value="ANKYRIN REPEAT AND MYND DOMAIN-CONTAINING PROTEIN 1"/>
    <property type="match status" value="1"/>
</dbReference>
<evidence type="ECO:0000259" key="8">
    <source>
        <dbReference type="PROSITE" id="PS50865"/>
    </source>
</evidence>
<keyword evidence="3 6" id="KW-0863">Zinc-finger</keyword>
<dbReference type="Gene3D" id="1.25.40.20">
    <property type="entry name" value="Ankyrin repeat-containing domain"/>
    <property type="match status" value="2"/>
</dbReference>
<evidence type="ECO:0000256" key="7">
    <source>
        <dbReference type="SAM" id="MobiDB-lite"/>
    </source>
</evidence>
<dbReference type="OMA" id="CNKVFYC"/>
<proteinExistence type="predicted"/>
<dbReference type="InterPro" id="IPR002110">
    <property type="entry name" value="Ankyrin_rpt"/>
</dbReference>
<dbReference type="InterPro" id="IPR053064">
    <property type="entry name" value="Ankyrin-MYND_domain-protein"/>
</dbReference>
<evidence type="ECO:0000256" key="5">
    <source>
        <dbReference type="PROSITE-ProRule" id="PRU00023"/>
    </source>
</evidence>
<dbReference type="Proteomes" id="UP000694546">
    <property type="component" value="Chromosome 12"/>
</dbReference>
<protein>
    <recommendedName>
        <fullName evidence="8">MYND-type domain-containing protein</fullName>
    </recommendedName>
</protein>
<evidence type="ECO:0000256" key="1">
    <source>
        <dbReference type="ARBA" id="ARBA00022723"/>
    </source>
</evidence>
<evidence type="ECO:0000256" key="2">
    <source>
        <dbReference type="ARBA" id="ARBA00022737"/>
    </source>
</evidence>
<keyword evidence="2" id="KW-0677">Repeat</keyword>
<dbReference type="SUPFAM" id="SSF48403">
    <property type="entry name" value="Ankyrin repeat"/>
    <property type="match status" value="2"/>
</dbReference>
<sequence length="863" mass="93857">MLSQCGGGEPLDQGRPWLTKWTSPMWGDMRQGHGVQEWPDGSRYEGEYLNGLRHGVYSWPSGHKFTGKFYLNKKDGFGRKEFPDGSSFQVWIRTQCILKDSGNGLYHAHQKFGPGVLTHPDGRQDVGLWRGEHLVRLCTSLEGGFSLSSFPEYAAYMGPPPALILPLPPPQDPSDTPVADRLSEESLARPPGLEYYSADGDHLPLPPSFQGELDRSFFGALWEPDTEPAPAATLPWQLRMQAHVQTVRVGWDVRAVLSLSRSPFGPKGPLELSSELLIQKAGEGDRHEVNRILRTRRVSPDVSDARGHTALTAATVNCHDAVIHLLLDTGADIDHLNCEGMNALAVCHVLYYPFQSLHTTLAEKAIPPTLSTAEPVDTMSNKTPTVCHIDPTHRELGQLYHRCPVLLASDSQQGSLPESEGGEEVPGQLRSLQVLDGHIPLGSRQAHSCCFIVGVSESDTSTSMQREGHCCACVCRHRARWSTLSLLLQRGSDPNASRLPMPVLFLAIKAAHVEAVRALLQRGAQTDRPLPAEWKGLYPLHVAAGLSGPEGPSITELLLHAMADADAQALDQEDTQTALGNKTLAPPSWGPDPEDGFPGAPPEGGRTALHLACQRDTDHSNASEVVSLLLSRRARTHLLWSGHSALSLAIASGNDMAVELLLKGGADPNLPLGRGVGSALCALTNIDYDSTGHPHDRAKMAGADIRMPVLVGEGQKRAFGTAVDYAHYTFNQDQRIAHTSYHALSQRERAVHEARGQLLRLMAAMLRQTAGRGGAGERTPPAGQYIEPYPRSLGGLSEGLCVCVSPRTPLGSCYQCGRSAFVTLTPCSRCHQVLYCSGSCKLKAWEQRHRGECIRLPDQYSSK</sequence>
<reference evidence="9" key="2">
    <citation type="submission" date="2025-09" db="UniProtKB">
        <authorList>
            <consortium name="Ensembl"/>
        </authorList>
    </citation>
    <scope>IDENTIFICATION</scope>
</reference>
<keyword evidence="10" id="KW-1185">Reference proteome</keyword>
<dbReference type="SMART" id="SM00698">
    <property type="entry name" value="MORN"/>
    <property type="match status" value="2"/>
</dbReference>
<dbReference type="InterPro" id="IPR002893">
    <property type="entry name" value="Znf_MYND"/>
</dbReference>
<evidence type="ECO:0000256" key="4">
    <source>
        <dbReference type="ARBA" id="ARBA00022833"/>
    </source>
</evidence>
<dbReference type="PROSITE" id="PS01360">
    <property type="entry name" value="ZF_MYND_1"/>
    <property type="match status" value="1"/>
</dbReference>
<dbReference type="GO" id="GO:0008270">
    <property type="term" value="F:zinc ion binding"/>
    <property type="evidence" value="ECO:0007669"/>
    <property type="project" value="UniProtKB-KW"/>
</dbReference>
<feature type="repeat" description="ANK" evidence="5">
    <location>
        <begin position="535"/>
        <end position="570"/>
    </location>
</feature>
<name>A0A8C4ZAF7_GADMO</name>
<evidence type="ECO:0000313" key="10">
    <source>
        <dbReference type="Proteomes" id="UP000694546"/>
    </source>
</evidence>
<keyword evidence="5" id="KW-0040">ANK repeat</keyword>